<dbReference type="RefSeq" id="YP_009483213.1">
    <property type="nucleotide sequence ID" value="NC_037667.1"/>
</dbReference>
<gene>
    <name evidence="1" type="ORF">pqer_cds_522</name>
</gene>
<accession>A0A2U7U925</accession>
<reference evidence="1" key="1">
    <citation type="journal article" date="2018" name="Nat. Commun.">
        <title>Diversity and evolution of the emerging Pandoraviridae family.</title>
        <authorList>
            <person name="Legendre M."/>
            <person name="Fabre E."/>
            <person name="Poirot O."/>
            <person name="Jeudy S."/>
            <person name="Lartigue A."/>
            <person name="Alempic J.M."/>
            <person name="Beucher L."/>
            <person name="Philippe N."/>
            <person name="Bertaux L."/>
            <person name="Christo-Foroux E."/>
            <person name="Labadie K."/>
            <person name="Coute Y."/>
            <person name="Abergel C."/>
            <person name="Claverie J.M."/>
        </authorList>
    </citation>
    <scope>NUCLEOTIDE SEQUENCE [LARGE SCALE GENOMIC DNA]</scope>
    <source>
        <strain evidence="1">Quercus</strain>
    </source>
</reference>
<dbReference type="EMBL" id="MG011689">
    <property type="protein sequence ID" value="AVK74944.1"/>
    <property type="molecule type" value="Genomic_DNA"/>
</dbReference>
<organism evidence="1">
    <name type="scientific">Pandoravirus quercus</name>
    <dbReference type="NCBI Taxonomy" id="2107709"/>
    <lineage>
        <taxon>Viruses</taxon>
        <taxon>Pandoravirus</taxon>
    </lineage>
</organism>
<sequence length="110" mass="11780">MEQSGAVPTESCKEEGPRADDLIAGKVKVHTLVDTAKIEKMCRDANDEAMARMGDRQWLRTDPSPESFGEPTIPACLGGWIGEMDEFYARLSAGGAVKGSPNPSAPPCKD</sequence>
<dbReference type="KEGG" id="vg:36844085"/>
<evidence type="ECO:0000313" key="1">
    <source>
        <dbReference type="EMBL" id="AVK74944.1"/>
    </source>
</evidence>
<dbReference type="GeneID" id="36844085"/>
<protein>
    <submittedName>
        <fullName evidence="1">Uncharacterized protein</fullName>
    </submittedName>
</protein>
<dbReference type="Proteomes" id="UP000248852">
    <property type="component" value="Segment"/>
</dbReference>
<name>A0A2U7U925_9VIRU</name>
<proteinExistence type="predicted"/>